<evidence type="ECO:0000256" key="12">
    <source>
        <dbReference type="ARBA" id="ARBA00048445"/>
    </source>
</evidence>
<accession>A0A1U9KQZ4</accession>
<keyword evidence="4" id="KW-0547">Nucleotide-binding</keyword>
<dbReference type="SUPFAM" id="SSF47203">
    <property type="entry name" value="Acyl-CoA dehydrogenase C-terminal domain-like"/>
    <property type="match status" value="1"/>
</dbReference>
<dbReference type="PANTHER" id="PTHR43884:SF12">
    <property type="entry name" value="ISOVALERYL-COA DEHYDROGENASE, MITOCHONDRIAL-RELATED"/>
    <property type="match status" value="1"/>
</dbReference>
<evidence type="ECO:0000256" key="7">
    <source>
        <dbReference type="ARBA" id="ARBA00034307"/>
    </source>
</evidence>
<dbReference type="GO" id="GO:0050660">
    <property type="term" value="F:flavin adenine dinucleotide binding"/>
    <property type="evidence" value="ECO:0007669"/>
    <property type="project" value="InterPro"/>
</dbReference>
<dbReference type="Gene3D" id="2.40.110.10">
    <property type="entry name" value="Butyryl-CoA Dehydrogenase, subunit A, domain 2"/>
    <property type="match status" value="1"/>
</dbReference>
<evidence type="ECO:0000313" key="17">
    <source>
        <dbReference type="EMBL" id="AQS88167.1"/>
    </source>
</evidence>
<evidence type="ECO:0000256" key="6">
    <source>
        <dbReference type="ARBA" id="ARBA00023033"/>
    </source>
</evidence>
<dbReference type="InterPro" id="IPR037069">
    <property type="entry name" value="AcylCoA_DH/ox_N_sf"/>
</dbReference>
<comment type="catalytic activity">
    <reaction evidence="11">
        <text>dibenzothiophene + FMNH2 + O2 = dibenzothiophene 5-oxide + FMN + H2O + H(+)</text>
        <dbReference type="Rhea" id="RHEA:49076"/>
        <dbReference type="ChEBI" id="CHEBI:15377"/>
        <dbReference type="ChEBI" id="CHEBI:15378"/>
        <dbReference type="ChEBI" id="CHEBI:15379"/>
        <dbReference type="ChEBI" id="CHEBI:23681"/>
        <dbReference type="ChEBI" id="CHEBI:23683"/>
        <dbReference type="ChEBI" id="CHEBI:57618"/>
        <dbReference type="ChEBI" id="CHEBI:58210"/>
    </reaction>
</comment>
<dbReference type="KEGG" id="nch:A0U93_09700"/>
<comment type="similarity">
    <text evidence="8">Belongs to the DszC flavin monooxygenase family.</text>
</comment>
<keyword evidence="18" id="KW-1185">Reference proteome</keyword>
<feature type="domain" description="Acyl-CoA dehydrogenase/oxidase N-terminal" evidence="15">
    <location>
        <begin position="60"/>
        <end position="146"/>
    </location>
</feature>
<sequence>MGNRLKQPIVGRQGVSNVSYFDLDRPRSLWGDAPLSDGLETARSAFAPVLSAIEEASLAAELQRTLPFEPIAELRQVRFPALRVPENYGGFGASLVELFEFIIALGAADSNVAQALRAHFGFVEHVLSTPDGDYRRRWLDRLGRGDIAGAAAAETPGAARDRFETVLSEKNGQWVINGTKFFTTGSLYADWLTVTATAPDGRTAKCAASRHDAGLEILDDWDGIGQRLTASGTAHFRDVQAQDNEHHYGNTEFPHSQGFFQLYHLATTAGIAQAAARNLSDAVARRRRSFTHAAGELPASDPQILELVGRVSSAAHAATAIVRQAARTLQFAQQSGQDADGLAIKRAELEIYQAQEVVFPLTLDAATLLFDALGGTATLRRAGLDRFWRNIRTIACHNPRVYRTRIVGDYAVNGTLPPAQWRVGASSVSGG</sequence>
<evidence type="ECO:0000256" key="9">
    <source>
        <dbReference type="ARBA" id="ARBA00034328"/>
    </source>
</evidence>
<evidence type="ECO:0000313" key="18">
    <source>
        <dbReference type="Proteomes" id="UP000188604"/>
    </source>
</evidence>
<dbReference type="OrthoDB" id="6184213at2"/>
<dbReference type="Pfam" id="PF02771">
    <property type="entry name" value="Acyl-CoA_dh_N"/>
    <property type="match status" value="1"/>
</dbReference>
<evidence type="ECO:0000256" key="8">
    <source>
        <dbReference type="ARBA" id="ARBA00034317"/>
    </source>
</evidence>
<dbReference type="Pfam" id="PF02770">
    <property type="entry name" value="Acyl-CoA_dh_M"/>
    <property type="match status" value="1"/>
</dbReference>
<dbReference type="InterPro" id="IPR013107">
    <property type="entry name" value="Acyl-CoA_DH_C"/>
</dbReference>
<dbReference type="GO" id="GO:0004497">
    <property type="term" value="F:monooxygenase activity"/>
    <property type="evidence" value="ECO:0007669"/>
    <property type="project" value="UniProtKB-KW"/>
</dbReference>
<dbReference type="EMBL" id="CP014691">
    <property type="protein sequence ID" value="AQS88167.1"/>
    <property type="molecule type" value="Genomic_DNA"/>
</dbReference>
<evidence type="ECO:0000256" key="3">
    <source>
        <dbReference type="ARBA" id="ARBA00022643"/>
    </source>
</evidence>
<evidence type="ECO:0000259" key="16">
    <source>
        <dbReference type="Pfam" id="PF08028"/>
    </source>
</evidence>
<comment type="catalytic activity">
    <reaction evidence="12">
        <text>dibenzothiophene 5-oxide + FMNH2 + O2 = dibenzothiophene 5,5-dioxide + FMN + H2O + H(+)</text>
        <dbReference type="Rhea" id="RHEA:49080"/>
        <dbReference type="ChEBI" id="CHEBI:15377"/>
        <dbReference type="ChEBI" id="CHEBI:15378"/>
        <dbReference type="ChEBI" id="CHEBI:15379"/>
        <dbReference type="ChEBI" id="CHEBI:23683"/>
        <dbReference type="ChEBI" id="CHEBI:57618"/>
        <dbReference type="ChEBI" id="CHEBI:58210"/>
        <dbReference type="ChEBI" id="CHEBI:90356"/>
    </reaction>
</comment>
<evidence type="ECO:0000256" key="5">
    <source>
        <dbReference type="ARBA" id="ARBA00023002"/>
    </source>
</evidence>
<comment type="catalytic activity">
    <reaction evidence="13">
        <text>dibenzothiophene + 2 FMNH2 + 2 O2 = dibenzothiophene 5,5-dioxide + 2 FMN + 2 H2O + 2 H(+)</text>
        <dbReference type="Rhea" id="RHEA:49072"/>
        <dbReference type="ChEBI" id="CHEBI:15377"/>
        <dbReference type="ChEBI" id="CHEBI:15378"/>
        <dbReference type="ChEBI" id="CHEBI:15379"/>
        <dbReference type="ChEBI" id="CHEBI:23681"/>
        <dbReference type="ChEBI" id="CHEBI:57618"/>
        <dbReference type="ChEBI" id="CHEBI:58210"/>
        <dbReference type="ChEBI" id="CHEBI:90356"/>
        <dbReference type="EC" id="1.14.14.21"/>
    </reaction>
</comment>
<dbReference type="InterPro" id="IPR036250">
    <property type="entry name" value="AcylCo_DH-like_C"/>
</dbReference>
<keyword evidence="6" id="KW-0503">Monooxygenase</keyword>
<evidence type="ECO:0000256" key="11">
    <source>
        <dbReference type="ARBA" id="ARBA00047859"/>
    </source>
</evidence>
<protein>
    <recommendedName>
        <fullName evidence="10">Dibenzothiophene monooxygenase</fullName>
        <ecNumber evidence="9">1.14.14.21</ecNumber>
    </recommendedName>
</protein>
<gene>
    <name evidence="17" type="ORF">A0U93_09700</name>
</gene>
<feature type="domain" description="Acyl-CoA oxidase/dehydrogenase middle" evidence="14">
    <location>
        <begin position="162"/>
        <end position="239"/>
    </location>
</feature>
<evidence type="ECO:0000256" key="13">
    <source>
        <dbReference type="ARBA" id="ARBA00049456"/>
    </source>
</evidence>
<evidence type="ECO:0000256" key="10">
    <source>
        <dbReference type="ARBA" id="ARBA00034345"/>
    </source>
</evidence>
<dbReference type="InterPro" id="IPR009100">
    <property type="entry name" value="AcylCoA_DH/oxidase_NM_dom_sf"/>
</dbReference>
<reference evidence="17 18" key="1">
    <citation type="submission" date="2016-03" db="EMBL/GenBank/DDBJ databases">
        <title>Acetic acid bacteria sequencing.</title>
        <authorList>
            <person name="Brandt J."/>
            <person name="Jakob F."/>
            <person name="Vogel R.F."/>
        </authorList>
    </citation>
    <scope>NUCLEOTIDE SEQUENCE [LARGE SCALE GENOMIC DNA]</scope>
    <source>
        <strain evidence="17 18">NBRC 101099</strain>
    </source>
</reference>
<proteinExistence type="inferred from homology"/>
<organism evidence="17 18">
    <name type="scientific">Neoasaia chiangmaiensis</name>
    <dbReference type="NCBI Taxonomy" id="320497"/>
    <lineage>
        <taxon>Bacteria</taxon>
        <taxon>Pseudomonadati</taxon>
        <taxon>Pseudomonadota</taxon>
        <taxon>Alphaproteobacteria</taxon>
        <taxon>Acetobacterales</taxon>
        <taxon>Acetobacteraceae</taxon>
        <taxon>Neoasaia</taxon>
    </lineage>
</organism>
<dbReference type="GO" id="GO:0005737">
    <property type="term" value="C:cytoplasm"/>
    <property type="evidence" value="ECO:0007669"/>
    <property type="project" value="UniProtKB-SubCell"/>
</dbReference>
<dbReference type="PANTHER" id="PTHR43884">
    <property type="entry name" value="ACYL-COA DEHYDROGENASE"/>
    <property type="match status" value="1"/>
</dbReference>
<feature type="domain" description="Acyl-CoA dehydrogenase C-terminal" evidence="16">
    <location>
        <begin position="265"/>
        <end position="397"/>
    </location>
</feature>
<dbReference type="EC" id="1.14.14.21" evidence="9"/>
<dbReference type="PIRSF" id="PIRSF016578">
    <property type="entry name" value="HsaA"/>
    <property type="match status" value="1"/>
</dbReference>
<comment type="pathway">
    <text evidence="7">Sulfur metabolism; dibenzothiophene degradation.</text>
</comment>
<evidence type="ECO:0000256" key="1">
    <source>
        <dbReference type="ARBA" id="ARBA00004496"/>
    </source>
</evidence>
<dbReference type="SUPFAM" id="SSF56645">
    <property type="entry name" value="Acyl-CoA dehydrogenase NM domain-like"/>
    <property type="match status" value="1"/>
</dbReference>
<evidence type="ECO:0000259" key="14">
    <source>
        <dbReference type="Pfam" id="PF02770"/>
    </source>
</evidence>
<dbReference type="Gene3D" id="1.20.140.10">
    <property type="entry name" value="Butyryl-CoA Dehydrogenase, subunit A, domain 3"/>
    <property type="match status" value="1"/>
</dbReference>
<dbReference type="InterPro" id="IPR006091">
    <property type="entry name" value="Acyl-CoA_Oxase/DH_mid-dom"/>
</dbReference>
<evidence type="ECO:0000259" key="15">
    <source>
        <dbReference type="Pfam" id="PF02771"/>
    </source>
</evidence>
<dbReference type="GO" id="GO:0008470">
    <property type="term" value="F:3-methylbutanoyl-CoA dehydrogenase activity"/>
    <property type="evidence" value="ECO:0007669"/>
    <property type="project" value="TreeGrafter"/>
</dbReference>
<dbReference type="STRING" id="320497.A0U93_09700"/>
<dbReference type="InterPro" id="IPR013786">
    <property type="entry name" value="AcylCoA_DH/ox_N"/>
</dbReference>
<dbReference type="GO" id="GO:0006552">
    <property type="term" value="P:L-leucine catabolic process"/>
    <property type="evidence" value="ECO:0007669"/>
    <property type="project" value="TreeGrafter"/>
</dbReference>
<dbReference type="Pfam" id="PF08028">
    <property type="entry name" value="Acyl-CoA_dh_2"/>
    <property type="match status" value="1"/>
</dbReference>
<dbReference type="InterPro" id="IPR046373">
    <property type="entry name" value="Acyl-CoA_Oxase/DH_mid-dom_sf"/>
</dbReference>
<evidence type="ECO:0000256" key="4">
    <source>
        <dbReference type="ARBA" id="ARBA00022741"/>
    </source>
</evidence>
<comment type="subcellular location">
    <subcellularLocation>
        <location evidence="1">Cytoplasm</location>
    </subcellularLocation>
</comment>
<keyword evidence="2" id="KW-0285">Flavoprotein</keyword>
<keyword evidence="5" id="KW-0560">Oxidoreductase</keyword>
<dbReference type="AlphaFoldDB" id="A0A1U9KQZ4"/>
<dbReference type="Proteomes" id="UP000188604">
    <property type="component" value="Chromosome"/>
</dbReference>
<dbReference type="Gene3D" id="1.10.540.10">
    <property type="entry name" value="Acyl-CoA dehydrogenase/oxidase, N-terminal domain"/>
    <property type="match status" value="1"/>
</dbReference>
<keyword evidence="3" id="KW-0288">FMN</keyword>
<evidence type="ECO:0000256" key="2">
    <source>
        <dbReference type="ARBA" id="ARBA00022630"/>
    </source>
</evidence>
<name>A0A1U9KQZ4_9PROT</name>